<feature type="transmembrane region" description="Helical" evidence="5">
    <location>
        <begin position="167"/>
        <end position="186"/>
    </location>
</feature>
<dbReference type="EMBL" id="VRYZ01000003">
    <property type="protein sequence ID" value="TXS92625.1"/>
    <property type="molecule type" value="Genomic_DNA"/>
</dbReference>
<feature type="transmembrane region" description="Helical" evidence="5">
    <location>
        <begin position="332"/>
        <end position="351"/>
    </location>
</feature>
<gene>
    <name evidence="7" type="ORF">FVW59_09460</name>
</gene>
<proteinExistence type="predicted"/>
<feature type="transmembrane region" description="Helical" evidence="5">
    <location>
        <begin position="68"/>
        <end position="87"/>
    </location>
</feature>
<dbReference type="InterPro" id="IPR007016">
    <property type="entry name" value="O-antigen_ligase-rel_domated"/>
</dbReference>
<dbReference type="Pfam" id="PF04932">
    <property type="entry name" value="Wzy_C"/>
    <property type="match status" value="1"/>
</dbReference>
<feature type="transmembrane region" description="Helical" evidence="5">
    <location>
        <begin position="123"/>
        <end position="140"/>
    </location>
</feature>
<reference evidence="7 8" key="1">
    <citation type="submission" date="2019-08" db="EMBL/GenBank/DDBJ databases">
        <title>Parahaliea maris sp. nov., isolated from the surface seawater.</title>
        <authorList>
            <person name="Liu Y."/>
        </authorList>
    </citation>
    <scope>NUCLEOTIDE SEQUENCE [LARGE SCALE GENOMIC DNA]</scope>
    <source>
        <strain evidence="7 8">S2-26</strain>
    </source>
</reference>
<dbReference type="PANTHER" id="PTHR37422:SF13">
    <property type="entry name" value="LIPOPOLYSACCHARIDE BIOSYNTHESIS PROTEIN PA4999-RELATED"/>
    <property type="match status" value="1"/>
</dbReference>
<evidence type="ECO:0000256" key="5">
    <source>
        <dbReference type="SAM" id="Phobius"/>
    </source>
</evidence>
<keyword evidence="2 5" id="KW-0812">Transmembrane</keyword>
<comment type="subcellular location">
    <subcellularLocation>
        <location evidence="1">Membrane</location>
        <topology evidence="1">Multi-pass membrane protein</topology>
    </subcellularLocation>
</comment>
<evidence type="ECO:0000259" key="6">
    <source>
        <dbReference type="Pfam" id="PF04932"/>
    </source>
</evidence>
<evidence type="ECO:0000313" key="7">
    <source>
        <dbReference type="EMBL" id="TXS92625.1"/>
    </source>
</evidence>
<feature type="transmembrane region" description="Helical" evidence="5">
    <location>
        <begin position="99"/>
        <end position="116"/>
    </location>
</feature>
<dbReference type="GO" id="GO:0016874">
    <property type="term" value="F:ligase activity"/>
    <property type="evidence" value="ECO:0007669"/>
    <property type="project" value="UniProtKB-KW"/>
</dbReference>
<feature type="transmembrane region" description="Helical" evidence="5">
    <location>
        <begin position="12"/>
        <end position="32"/>
    </location>
</feature>
<organism evidence="7 8">
    <name type="scientific">Parahaliea aestuarii</name>
    <dbReference type="NCBI Taxonomy" id="1852021"/>
    <lineage>
        <taxon>Bacteria</taxon>
        <taxon>Pseudomonadati</taxon>
        <taxon>Pseudomonadota</taxon>
        <taxon>Gammaproteobacteria</taxon>
        <taxon>Cellvibrionales</taxon>
        <taxon>Halieaceae</taxon>
        <taxon>Parahaliea</taxon>
    </lineage>
</organism>
<accession>A0A5C8ZVQ6</accession>
<protein>
    <submittedName>
        <fullName evidence="7">O-antigen ligase family protein</fullName>
    </submittedName>
</protein>
<evidence type="ECO:0000313" key="8">
    <source>
        <dbReference type="Proteomes" id="UP000321933"/>
    </source>
</evidence>
<evidence type="ECO:0000256" key="2">
    <source>
        <dbReference type="ARBA" id="ARBA00022692"/>
    </source>
</evidence>
<keyword evidence="4 5" id="KW-0472">Membrane</keyword>
<keyword evidence="8" id="KW-1185">Reference proteome</keyword>
<comment type="caution">
    <text evidence="7">The sequence shown here is derived from an EMBL/GenBank/DDBJ whole genome shotgun (WGS) entry which is preliminary data.</text>
</comment>
<name>A0A5C8ZVQ6_9GAMM</name>
<keyword evidence="7" id="KW-0436">Ligase</keyword>
<dbReference type="OrthoDB" id="8576060at2"/>
<feature type="transmembrane region" description="Helical" evidence="5">
    <location>
        <begin position="217"/>
        <end position="235"/>
    </location>
</feature>
<dbReference type="Proteomes" id="UP000321933">
    <property type="component" value="Unassembled WGS sequence"/>
</dbReference>
<evidence type="ECO:0000256" key="1">
    <source>
        <dbReference type="ARBA" id="ARBA00004141"/>
    </source>
</evidence>
<evidence type="ECO:0000256" key="3">
    <source>
        <dbReference type="ARBA" id="ARBA00022989"/>
    </source>
</evidence>
<feature type="transmembrane region" description="Helical" evidence="5">
    <location>
        <begin position="242"/>
        <end position="262"/>
    </location>
</feature>
<dbReference type="AlphaFoldDB" id="A0A5C8ZVQ6"/>
<feature type="domain" description="O-antigen ligase-related" evidence="6">
    <location>
        <begin position="203"/>
        <end position="344"/>
    </location>
</feature>
<feature type="transmembrane region" description="Helical" evidence="5">
    <location>
        <begin position="363"/>
        <end position="382"/>
    </location>
</feature>
<keyword evidence="3 5" id="KW-1133">Transmembrane helix</keyword>
<evidence type="ECO:0000256" key="4">
    <source>
        <dbReference type="ARBA" id="ARBA00023136"/>
    </source>
</evidence>
<feature type="transmembrane region" description="Helical" evidence="5">
    <location>
        <begin position="193"/>
        <end position="211"/>
    </location>
</feature>
<dbReference type="InterPro" id="IPR051533">
    <property type="entry name" value="WaaL-like"/>
</dbReference>
<sequence length="416" mass="45566">MPSPTTLRPCPTVPAGWMAGPCLLLLLVWASVPFTLTDMARLAAQLLVLAALVLSLRQWRDCLRHPLCWLLLAALALQLTSWGLSHWLHPQLAERSPRLHRLAAWFFLIPVALFAGGARQGVALCWLSALLALLLLPWTTGNGWEELGRGIGGERVSFGLLNAQHTALLFGAALLGVWLVPANVLAPSLRDSPAGHLARPLLIASCLYGVLLSQTRGVWLALLCGIAAAVVFRSWRGRRLRASALLLPLVLVMASPLGDAVYERLQSESPGNLQENVRVRLATWDESMHWIAQRPALGWGGQGRAAVVRASAGLSDDERNRFRHLHSSYLDILVNWGGAGLLLYATLLGWLSLHFWRSWRGGILPEPVFTFWCAFLPYWLVANGFESFVFYQSGAYLFALVAGGCLALCRGERAAA</sequence>
<dbReference type="PANTHER" id="PTHR37422">
    <property type="entry name" value="TEICHURONIC ACID BIOSYNTHESIS PROTEIN TUAE"/>
    <property type="match status" value="1"/>
</dbReference>
<feature type="transmembrane region" description="Helical" evidence="5">
    <location>
        <begin position="388"/>
        <end position="409"/>
    </location>
</feature>
<dbReference type="GO" id="GO:0016020">
    <property type="term" value="C:membrane"/>
    <property type="evidence" value="ECO:0007669"/>
    <property type="project" value="UniProtKB-SubCell"/>
</dbReference>